<dbReference type="PANTHER" id="PTHR31509">
    <property type="entry name" value="BPS1-LIKE PROTEIN"/>
    <property type="match status" value="1"/>
</dbReference>
<dbReference type="Pfam" id="PF05633">
    <property type="entry name" value="ROH1-like"/>
    <property type="match status" value="1"/>
</dbReference>
<comment type="similarity">
    <text evidence="5">Belongs to the ROH1 family.</text>
</comment>
<protein>
    <submittedName>
        <fullName evidence="6">Uncharacterized protein</fullName>
    </submittedName>
</protein>
<comment type="caution">
    <text evidence="6">The sequence shown here is derived from an EMBL/GenBank/DDBJ whole genome shotgun (WGS) entry which is preliminary data.</text>
</comment>
<organism evidence="6 7">
    <name type="scientific">Vanilla planifolia</name>
    <name type="common">Vanilla</name>
    <dbReference type="NCBI Taxonomy" id="51239"/>
    <lineage>
        <taxon>Eukaryota</taxon>
        <taxon>Viridiplantae</taxon>
        <taxon>Streptophyta</taxon>
        <taxon>Embryophyta</taxon>
        <taxon>Tracheophyta</taxon>
        <taxon>Spermatophyta</taxon>
        <taxon>Magnoliopsida</taxon>
        <taxon>Liliopsida</taxon>
        <taxon>Asparagales</taxon>
        <taxon>Orchidaceae</taxon>
        <taxon>Vanilloideae</taxon>
        <taxon>Vanilleae</taxon>
        <taxon>Vanilla</taxon>
    </lineage>
</organism>
<name>A0A835RPH5_VANPL</name>
<keyword evidence="3" id="KW-1133">Transmembrane helix</keyword>
<proteinExistence type="inferred from homology"/>
<accession>A0A835RPH5</accession>
<evidence type="ECO:0000256" key="4">
    <source>
        <dbReference type="ARBA" id="ARBA00023136"/>
    </source>
</evidence>
<gene>
    <name evidence="6" type="ORF">HPP92_006580</name>
</gene>
<dbReference type="AlphaFoldDB" id="A0A835RPH5"/>
<evidence type="ECO:0000256" key="3">
    <source>
        <dbReference type="ARBA" id="ARBA00022989"/>
    </source>
</evidence>
<evidence type="ECO:0000256" key="1">
    <source>
        <dbReference type="ARBA" id="ARBA00004167"/>
    </source>
</evidence>
<dbReference type="InterPro" id="IPR008511">
    <property type="entry name" value="ROH1-like"/>
</dbReference>
<dbReference type="GO" id="GO:0016020">
    <property type="term" value="C:membrane"/>
    <property type="evidence" value="ECO:0007669"/>
    <property type="project" value="UniProtKB-SubCell"/>
</dbReference>
<dbReference type="Proteomes" id="UP000639772">
    <property type="component" value="Chromosome 3"/>
</dbReference>
<evidence type="ECO:0000256" key="5">
    <source>
        <dbReference type="ARBA" id="ARBA00035114"/>
    </source>
</evidence>
<comment type="subcellular location">
    <subcellularLocation>
        <location evidence="1">Membrane</location>
        <topology evidence="1">Single-pass membrane protein</topology>
    </subcellularLocation>
</comment>
<evidence type="ECO:0000313" key="6">
    <source>
        <dbReference type="EMBL" id="KAG0489717.1"/>
    </source>
</evidence>
<keyword evidence="2" id="KW-0812">Transmembrane</keyword>
<reference evidence="6 7" key="1">
    <citation type="journal article" date="2020" name="Nat. Food">
        <title>A phased Vanilla planifolia genome enables genetic improvement of flavour and production.</title>
        <authorList>
            <person name="Hasing T."/>
            <person name="Tang H."/>
            <person name="Brym M."/>
            <person name="Khazi F."/>
            <person name="Huang T."/>
            <person name="Chambers A.H."/>
        </authorList>
    </citation>
    <scope>NUCLEOTIDE SEQUENCE [LARGE SCALE GENOMIC DNA]</scope>
    <source>
        <tissue evidence="6">Leaf</tissue>
    </source>
</reference>
<evidence type="ECO:0000256" key="2">
    <source>
        <dbReference type="ARBA" id="ARBA00022692"/>
    </source>
</evidence>
<keyword evidence="4" id="KW-0472">Membrane</keyword>
<sequence length="113" mass="13215">MDAFQGTMWPTYLDLAGESNEVLSLIWIRKPRHLFMCIVEFRGILFSSKTIVFRPPLDRLISEFFDRGIKALDICNAIRDGIEQIRHWKKHLEIVLARPRPSCRTWARDSSAV</sequence>
<dbReference type="OrthoDB" id="786802at2759"/>
<dbReference type="EMBL" id="JADCNM010000003">
    <property type="protein sequence ID" value="KAG0489717.1"/>
    <property type="molecule type" value="Genomic_DNA"/>
</dbReference>
<evidence type="ECO:0000313" key="7">
    <source>
        <dbReference type="Proteomes" id="UP000639772"/>
    </source>
</evidence>